<dbReference type="GO" id="GO:0016787">
    <property type="term" value="F:hydrolase activity"/>
    <property type="evidence" value="ECO:0007669"/>
    <property type="project" value="UniProtKB-KW"/>
</dbReference>
<dbReference type="Pfam" id="PF00753">
    <property type="entry name" value="Lactamase_B"/>
    <property type="match status" value="1"/>
</dbReference>
<dbReference type="InterPro" id="IPR051453">
    <property type="entry name" value="MBL_Glyoxalase_II"/>
</dbReference>
<proteinExistence type="predicted"/>
<keyword evidence="3" id="KW-0378">Hydrolase</keyword>
<dbReference type="PANTHER" id="PTHR46233">
    <property type="entry name" value="HYDROXYACYLGLUTATHIONE HYDROLASE GLOC"/>
    <property type="match status" value="1"/>
</dbReference>
<dbReference type="EMBL" id="JABFUD020000025">
    <property type="protein sequence ID" value="KAI5059744.1"/>
    <property type="molecule type" value="Genomic_DNA"/>
</dbReference>
<evidence type="ECO:0000256" key="3">
    <source>
        <dbReference type="ARBA" id="ARBA00022801"/>
    </source>
</evidence>
<feature type="domain" description="Metallo-beta-lactamase" evidence="6">
    <location>
        <begin position="186"/>
        <end position="372"/>
    </location>
</feature>
<evidence type="ECO:0000256" key="2">
    <source>
        <dbReference type="ARBA" id="ARBA00022723"/>
    </source>
</evidence>
<dbReference type="PANTHER" id="PTHR46233:SF3">
    <property type="entry name" value="HYDROXYACYLGLUTATHIONE HYDROLASE GLOC"/>
    <property type="match status" value="1"/>
</dbReference>
<feature type="repeat" description="TPR" evidence="5">
    <location>
        <begin position="105"/>
        <end position="138"/>
    </location>
</feature>
<organism evidence="7 8">
    <name type="scientific">Adiantum capillus-veneris</name>
    <name type="common">Maidenhair fern</name>
    <dbReference type="NCBI Taxonomy" id="13818"/>
    <lineage>
        <taxon>Eukaryota</taxon>
        <taxon>Viridiplantae</taxon>
        <taxon>Streptophyta</taxon>
        <taxon>Embryophyta</taxon>
        <taxon>Tracheophyta</taxon>
        <taxon>Polypodiopsida</taxon>
        <taxon>Polypodiidae</taxon>
        <taxon>Polypodiales</taxon>
        <taxon>Pteridineae</taxon>
        <taxon>Pteridaceae</taxon>
        <taxon>Vittarioideae</taxon>
        <taxon>Adiantum</taxon>
    </lineage>
</organism>
<dbReference type="InterPro" id="IPR001279">
    <property type="entry name" value="Metallo-B-lactamas"/>
</dbReference>
<accession>A0A9D4U3J3</accession>
<comment type="cofactor">
    <cofactor evidence="1">
        <name>Zn(2+)</name>
        <dbReference type="ChEBI" id="CHEBI:29105"/>
    </cofactor>
</comment>
<evidence type="ECO:0000259" key="6">
    <source>
        <dbReference type="SMART" id="SM00849"/>
    </source>
</evidence>
<gene>
    <name evidence="7" type="ORF">GOP47_0026063</name>
</gene>
<keyword evidence="4" id="KW-0862">Zinc</keyword>
<evidence type="ECO:0000313" key="8">
    <source>
        <dbReference type="Proteomes" id="UP000886520"/>
    </source>
</evidence>
<dbReference type="GO" id="GO:0046872">
    <property type="term" value="F:metal ion binding"/>
    <property type="evidence" value="ECO:0007669"/>
    <property type="project" value="UniProtKB-KW"/>
</dbReference>
<dbReference type="CDD" id="cd16275">
    <property type="entry name" value="BaeB-like_MBL-fold"/>
    <property type="match status" value="1"/>
</dbReference>
<reference evidence="7" key="1">
    <citation type="submission" date="2021-01" db="EMBL/GenBank/DDBJ databases">
        <title>Adiantum capillus-veneris genome.</title>
        <authorList>
            <person name="Fang Y."/>
            <person name="Liao Q."/>
        </authorList>
    </citation>
    <scope>NUCLEOTIDE SEQUENCE</scope>
    <source>
        <strain evidence="7">H3</strain>
        <tissue evidence="7">Leaf</tissue>
    </source>
</reference>
<name>A0A9D4U3J3_ADICA</name>
<dbReference type="SMART" id="SM00028">
    <property type="entry name" value="TPR"/>
    <property type="match status" value="3"/>
</dbReference>
<evidence type="ECO:0000256" key="5">
    <source>
        <dbReference type="PROSITE-ProRule" id="PRU00339"/>
    </source>
</evidence>
<dbReference type="AlphaFoldDB" id="A0A9D4U3J3"/>
<evidence type="ECO:0000313" key="7">
    <source>
        <dbReference type="EMBL" id="KAI5059744.1"/>
    </source>
</evidence>
<comment type="caution">
    <text evidence="7">The sequence shown here is derived from an EMBL/GenBank/DDBJ whole genome shotgun (WGS) entry which is preliminary data.</text>
</comment>
<keyword evidence="2" id="KW-0479">Metal-binding</keyword>
<dbReference type="Proteomes" id="UP000886520">
    <property type="component" value="Chromosome 25"/>
</dbReference>
<dbReference type="SUPFAM" id="SSF56281">
    <property type="entry name" value="Metallo-hydrolase/oxidoreductase"/>
    <property type="match status" value="1"/>
</dbReference>
<dbReference type="InterPro" id="IPR036866">
    <property type="entry name" value="RibonucZ/Hydroxyglut_hydro"/>
</dbReference>
<sequence length="404" mass="44425">MSTCRRTTNIALTQQCQFLAEIAVQAQAHAGMDALKAAGNEAVRQGNYSSAIDLYAQALSSIDENMVDDIAALHSNCSFAHLKLGQLSEALDEANKCVSAKPEWSKGYFRSAEVYFAMRDYAAAEKSYEKSLSLSLDDQTIKKRLSLTREALDGFYFRQLLPGRDFCLTPSDIIERQIFSSAKQMQNFVYLVGDAKTREAVVVDAAWDVKGIRAIAAQDSMKLVGSVVTHYHFDHTGGTPPPPFDALGIKVPGVRELAVEDNVPVYINKFDAETVQISNDVPSSAIAKLEDSAIISVGSIKLHFIHTPGHTPGSQCILIPRPSQDLLLSGDTLFIGSCGRLDLPDCDAKAMFTSLQKKLASLPDSTRVYPGHDYGGPYTTIADERRKGFLRPISERDWLQQHRM</sequence>
<dbReference type="Gene3D" id="1.25.40.10">
    <property type="entry name" value="Tetratricopeptide repeat domain"/>
    <property type="match status" value="1"/>
</dbReference>
<protein>
    <recommendedName>
        <fullName evidence="6">Metallo-beta-lactamase domain-containing protein</fullName>
    </recommendedName>
</protein>
<dbReference type="InterPro" id="IPR011990">
    <property type="entry name" value="TPR-like_helical_dom_sf"/>
</dbReference>
<dbReference type="PROSITE" id="PS50005">
    <property type="entry name" value="TPR"/>
    <property type="match status" value="1"/>
</dbReference>
<dbReference type="SMART" id="SM00849">
    <property type="entry name" value="Lactamase_B"/>
    <property type="match status" value="1"/>
</dbReference>
<dbReference type="SUPFAM" id="SSF48452">
    <property type="entry name" value="TPR-like"/>
    <property type="match status" value="1"/>
</dbReference>
<evidence type="ECO:0000256" key="4">
    <source>
        <dbReference type="ARBA" id="ARBA00022833"/>
    </source>
</evidence>
<keyword evidence="8" id="KW-1185">Reference proteome</keyword>
<dbReference type="Pfam" id="PF13181">
    <property type="entry name" value="TPR_8"/>
    <property type="match status" value="1"/>
</dbReference>
<keyword evidence="5" id="KW-0802">TPR repeat</keyword>
<dbReference type="InterPro" id="IPR019734">
    <property type="entry name" value="TPR_rpt"/>
</dbReference>
<evidence type="ECO:0000256" key="1">
    <source>
        <dbReference type="ARBA" id="ARBA00001947"/>
    </source>
</evidence>
<dbReference type="Gene3D" id="3.60.15.10">
    <property type="entry name" value="Ribonuclease Z/Hydroxyacylglutathione hydrolase-like"/>
    <property type="match status" value="1"/>
</dbReference>
<dbReference type="OrthoDB" id="449487at2759"/>